<dbReference type="AlphaFoldDB" id="A0A7X1B8W9"/>
<reference evidence="2 3" key="1">
    <citation type="submission" date="2020-07" db="EMBL/GenBank/DDBJ databases">
        <authorList>
            <person name="Feng X."/>
        </authorList>
    </citation>
    <scope>NUCLEOTIDE SEQUENCE [LARGE SCALE GENOMIC DNA]</scope>
    <source>
        <strain evidence="2 3">JCM23202</strain>
    </source>
</reference>
<dbReference type="Pfam" id="PF00485">
    <property type="entry name" value="PRK"/>
    <property type="match status" value="1"/>
</dbReference>
<evidence type="ECO:0000259" key="1">
    <source>
        <dbReference type="Pfam" id="PF00485"/>
    </source>
</evidence>
<feature type="domain" description="Phosphoribulokinase/uridine kinase" evidence="1">
    <location>
        <begin position="7"/>
        <end position="188"/>
    </location>
</feature>
<protein>
    <submittedName>
        <fullName evidence="2">Uridine kinase</fullName>
        <ecNumber evidence="2">2.7.1.48</ecNumber>
    </submittedName>
</protein>
<accession>A0A7X1B8W9</accession>
<keyword evidence="2" id="KW-0418">Kinase</keyword>
<dbReference type="InterPro" id="IPR006083">
    <property type="entry name" value="PRK/URK"/>
</dbReference>
<name>A0A7X1B8W9_9BACT</name>
<dbReference type="GO" id="GO:0005524">
    <property type="term" value="F:ATP binding"/>
    <property type="evidence" value="ECO:0007669"/>
    <property type="project" value="InterPro"/>
</dbReference>
<keyword evidence="3" id="KW-1185">Reference proteome</keyword>
<proteinExistence type="predicted"/>
<dbReference type="Proteomes" id="UP000526501">
    <property type="component" value="Unassembled WGS sequence"/>
</dbReference>
<dbReference type="NCBIfam" id="NF004018">
    <property type="entry name" value="PRK05480.1"/>
    <property type="match status" value="1"/>
</dbReference>
<evidence type="ECO:0000313" key="2">
    <source>
        <dbReference type="EMBL" id="MBC2606525.1"/>
    </source>
</evidence>
<dbReference type="InterPro" id="IPR027417">
    <property type="entry name" value="P-loop_NTPase"/>
</dbReference>
<sequence length="212" mass="24274">MQKPILLGIIGGSGSGKTWLAQHVLESFGPEKATLLEQDWYYRDLSHLPVEIAARSDFDTPDALELDLLENHLIELLEGKGVKAPQYDFSRFSRKKDTLSIEPRPLIVVEGLFILHQPTLAQRLDLSVFVETPCDMRLLRRIRRDLSERGYDLDTVLDFWERIQYPGFTKYVRPQAQKASLIWDSLQDSSFVPAFLADLQNRITRNAAKSTS</sequence>
<comment type="caution">
    <text evidence="2">The sequence shown here is derived from an EMBL/GenBank/DDBJ whole genome shotgun (WGS) entry which is preliminary data.</text>
</comment>
<dbReference type="SUPFAM" id="SSF52540">
    <property type="entry name" value="P-loop containing nucleoside triphosphate hydrolases"/>
    <property type="match status" value="1"/>
</dbReference>
<dbReference type="RefSeq" id="WP_185660395.1">
    <property type="nucleotide sequence ID" value="NZ_CAWPOO010000012.1"/>
</dbReference>
<gene>
    <name evidence="2" type="primary">udk</name>
    <name evidence="2" type="ORF">H5P27_10775</name>
</gene>
<dbReference type="EC" id="2.7.1.48" evidence="2"/>
<dbReference type="GO" id="GO:0004849">
    <property type="term" value="F:uridine kinase activity"/>
    <property type="evidence" value="ECO:0007669"/>
    <property type="project" value="UniProtKB-EC"/>
</dbReference>
<dbReference type="Gene3D" id="3.40.50.300">
    <property type="entry name" value="P-loop containing nucleotide triphosphate hydrolases"/>
    <property type="match status" value="1"/>
</dbReference>
<dbReference type="PRINTS" id="PR00988">
    <property type="entry name" value="URIDINKINASE"/>
</dbReference>
<evidence type="ECO:0000313" key="3">
    <source>
        <dbReference type="Proteomes" id="UP000526501"/>
    </source>
</evidence>
<dbReference type="PANTHER" id="PTHR10285">
    <property type="entry name" value="URIDINE KINASE"/>
    <property type="match status" value="1"/>
</dbReference>
<dbReference type="EMBL" id="JACHVC010000012">
    <property type="protein sequence ID" value="MBC2606525.1"/>
    <property type="molecule type" value="Genomic_DNA"/>
</dbReference>
<keyword evidence="2" id="KW-0808">Transferase</keyword>
<organism evidence="2 3">
    <name type="scientific">Pelagicoccus albus</name>
    <dbReference type="NCBI Taxonomy" id="415222"/>
    <lineage>
        <taxon>Bacteria</taxon>
        <taxon>Pseudomonadati</taxon>
        <taxon>Verrucomicrobiota</taxon>
        <taxon>Opitutia</taxon>
        <taxon>Puniceicoccales</taxon>
        <taxon>Pelagicoccaceae</taxon>
        <taxon>Pelagicoccus</taxon>
    </lineage>
</organism>